<dbReference type="Proteomes" id="UP000590460">
    <property type="component" value="Unassembled WGS sequence"/>
</dbReference>
<feature type="transmembrane region" description="Helical" evidence="7">
    <location>
        <begin position="306"/>
        <end position="334"/>
    </location>
</feature>
<evidence type="ECO:0000313" key="9">
    <source>
        <dbReference type="EMBL" id="NKZ18801.1"/>
    </source>
</evidence>
<dbReference type="InterPro" id="IPR004869">
    <property type="entry name" value="MMPL_dom"/>
</dbReference>
<dbReference type="Gene3D" id="1.20.1640.10">
    <property type="entry name" value="Multidrug efflux transporter AcrB transmembrane domain"/>
    <property type="match status" value="2"/>
</dbReference>
<organism evidence="9 10">
    <name type="scientific">Leuconostoc holzapfelii</name>
    <dbReference type="NCBI Taxonomy" id="434464"/>
    <lineage>
        <taxon>Bacteria</taxon>
        <taxon>Bacillati</taxon>
        <taxon>Bacillota</taxon>
        <taxon>Bacilli</taxon>
        <taxon>Lactobacillales</taxon>
        <taxon>Lactobacillaceae</taxon>
        <taxon>Leuconostoc</taxon>
    </lineage>
</organism>
<dbReference type="SUPFAM" id="SSF82866">
    <property type="entry name" value="Multidrug efflux transporter AcrB transmembrane domain"/>
    <property type="match status" value="2"/>
</dbReference>
<reference evidence="9 10" key="1">
    <citation type="submission" date="2020-04" db="EMBL/GenBank/DDBJ databases">
        <title>MicrobeNet Type strains.</title>
        <authorList>
            <person name="Nicholson A.C."/>
        </authorList>
    </citation>
    <scope>NUCLEOTIDE SEQUENCE [LARGE SCALE GENOMIC DNA]</scope>
    <source>
        <strain evidence="9 10">CCUG 54536</strain>
    </source>
</reference>
<dbReference type="Pfam" id="PF03176">
    <property type="entry name" value="MMPL"/>
    <property type="match status" value="2"/>
</dbReference>
<dbReference type="InterPro" id="IPR050545">
    <property type="entry name" value="Mycobact_MmpL"/>
</dbReference>
<sequence>MSFVKNKYHLWFFFWFVITALAVFLIPSDDQLKQNDQVPATYQSAQAKQIASQFHANEKGAKTVVIVYSNGKKPLTTQQNQAIDQTVRHIKQQASQHHIVRVIDAADGSDEKAQLVSKDQTTRLVQLTVKSTQIQKMTRDLSRLAQTKGVSSAVTGSDILDQAFTDATATGVAKTEVIAVIFIFVVLIFVFKSPITPILSLATVGISAVIGISLVYNMVKYLGLSYSDLTEPFIIIVLFGIGTDYNILLFNEFRQGLTQGLDKWQASRSALRVGGRTIIFAGVSVLIGMGTLYFADFYLYKSAFGIAIGIAVLLLVLLTLNPWLMTTFGYAMFWPVKKFSGERESRLWQFFAKTAIARPLIAVGTLLLLVVPVAIQQHGDLNYDSAVEVSDQIPAKRGYLTIQQHFSKGIASPTTIYIKAHQSLDNSNSLQVIDQVTQNLKTIARVDQVMSVTQPTGSPLKALYVKNQLADVTTGLGDTSQGLTTIQSGLNAAKSKVDQANMGDSVASVNALGAGSQQVAAGAATLQKGISQITANVNQLHQQLGAGANQAAAVNQLVMALPALNQAIAELNARVHTVGNTQNNGAGMQLTQIGQSASDIGAQLRAINTVLQDNQAAPRIDSQALIAQMKQSGVVLSPAQEKIIQDNMTQQQQAAQATQQMVADKLQKIGTAAQTIGDSDAALATQMQGLNATTTQLQQAIGQLTGMANTLLPASAATITQLSQGMRDLSDGTTQLATAMNTVNDNTGTLTQGAQQVANGNGQLANGMSGLANQMSTLSGGLGRATQGLTDVNGGTQAINRYVAALQKTKSAEVFYMPNASIHRPDFKAALDNYLSDNRKIALLTVNLKGDPTTVQATQTIDDIHAVVLASLAGTKLAHAQVAIGGQTSATKDLNDLASQDFFKTAILMLSGILFALLFVTRSIWQSLAIEATLVLSYYTALNLVYWVSDLFLGQHHLTWNTPFFAFIMLISLGVDYTIFLMLKYRDELAAQGDIQGHVRTSIMKATAMIGTVVLSAAIILAGTFAALIPSGVLTLIQVALVVIVGLVLLVILIPLVLPAVIQLTSPSTLGQKRRVVNKRK</sequence>
<feature type="transmembrane region" description="Helical" evidence="7">
    <location>
        <begin position="198"/>
        <end position="218"/>
    </location>
</feature>
<evidence type="ECO:0000256" key="6">
    <source>
        <dbReference type="ARBA" id="ARBA00023136"/>
    </source>
</evidence>
<feature type="transmembrane region" description="Helical" evidence="7">
    <location>
        <begin position="233"/>
        <end position="253"/>
    </location>
</feature>
<dbReference type="EMBL" id="JAAXPO010000006">
    <property type="protein sequence ID" value="NKZ18801.1"/>
    <property type="molecule type" value="Genomic_DNA"/>
</dbReference>
<evidence type="ECO:0000256" key="7">
    <source>
        <dbReference type="SAM" id="Phobius"/>
    </source>
</evidence>
<comment type="subcellular location">
    <subcellularLocation>
        <location evidence="1">Cell membrane</location>
        <topology evidence="1">Multi-pass membrane protein</topology>
    </subcellularLocation>
</comment>
<protein>
    <submittedName>
        <fullName evidence="9">MMPL family transporter</fullName>
    </submittedName>
</protein>
<dbReference type="PANTHER" id="PTHR33406">
    <property type="entry name" value="MEMBRANE PROTEIN MJ1562-RELATED"/>
    <property type="match status" value="1"/>
</dbReference>
<keyword evidence="6 7" id="KW-0472">Membrane</keyword>
<feature type="transmembrane region" description="Helical" evidence="7">
    <location>
        <begin position="928"/>
        <end position="949"/>
    </location>
</feature>
<dbReference type="AlphaFoldDB" id="A0A846ZHE2"/>
<evidence type="ECO:0000256" key="2">
    <source>
        <dbReference type="ARBA" id="ARBA00010157"/>
    </source>
</evidence>
<dbReference type="GO" id="GO:0005886">
    <property type="term" value="C:plasma membrane"/>
    <property type="evidence" value="ECO:0007669"/>
    <property type="project" value="UniProtKB-SubCell"/>
</dbReference>
<name>A0A846ZHE2_9LACO</name>
<feature type="transmembrane region" description="Helical" evidence="7">
    <location>
        <begin position="171"/>
        <end position="191"/>
    </location>
</feature>
<feature type="transmembrane region" description="Helical" evidence="7">
    <location>
        <begin position="1035"/>
        <end position="1065"/>
    </location>
</feature>
<evidence type="ECO:0000256" key="5">
    <source>
        <dbReference type="ARBA" id="ARBA00022989"/>
    </source>
</evidence>
<evidence type="ECO:0000313" key="10">
    <source>
        <dbReference type="Proteomes" id="UP000590460"/>
    </source>
</evidence>
<feature type="transmembrane region" description="Helical" evidence="7">
    <location>
        <begin position="964"/>
        <end position="985"/>
    </location>
</feature>
<feature type="transmembrane region" description="Helical" evidence="7">
    <location>
        <begin position="902"/>
        <end position="921"/>
    </location>
</feature>
<dbReference type="InterPro" id="IPR000731">
    <property type="entry name" value="SSD"/>
</dbReference>
<feature type="domain" description="SSD" evidence="8">
    <location>
        <begin position="933"/>
        <end position="1064"/>
    </location>
</feature>
<dbReference type="PANTHER" id="PTHR33406:SF6">
    <property type="entry name" value="MEMBRANE PROTEIN YDGH-RELATED"/>
    <property type="match status" value="1"/>
</dbReference>
<evidence type="ECO:0000259" key="8">
    <source>
        <dbReference type="PROSITE" id="PS50156"/>
    </source>
</evidence>
<evidence type="ECO:0000256" key="3">
    <source>
        <dbReference type="ARBA" id="ARBA00022475"/>
    </source>
</evidence>
<evidence type="ECO:0000256" key="4">
    <source>
        <dbReference type="ARBA" id="ARBA00022692"/>
    </source>
</evidence>
<accession>A0A846ZHE2</accession>
<proteinExistence type="inferred from homology"/>
<feature type="transmembrane region" description="Helical" evidence="7">
    <location>
        <begin position="273"/>
        <end position="294"/>
    </location>
</feature>
<dbReference type="RefSeq" id="WP_168677218.1">
    <property type="nucleotide sequence ID" value="NZ_BPKV01000006.1"/>
</dbReference>
<dbReference type="Gene3D" id="1.10.287.950">
    <property type="entry name" value="Methyl-accepting chemotaxis protein"/>
    <property type="match status" value="1"/>
</dbReference>
<feature type="transmembrane region" description="Helical" evidence="7">
    <location>
        <begin position="1006"/>
        <end position="1029"/>
    </location>
</feature>
<dbReference type="PROSITE" id="PS50156">
    <property type="entry name" value="SSD"/>
    <property type="match status" value="1"/>
</dbReference>
<comment type="caution">
    <text evidence="9">The sequence shown here is derived from an EMBL/GenBank/DDBJ whole genome shotgun (WGS) entry which is preliminary data.</text>
</comment>
<keyword evidence="4 7" id="KW-0812">Transmembrane</keyword>
<evidence type="ECO:0000256" key="1">
    <source>
        <dbReference type="ARBA" id="ARBA00004651"/>
    </source>
</evidence>
<feature type="transmembrane region" description="Helical" evidence="7">
    <location>
        <begin position="355"/>
        <end position="375"/>
    </location>
</feature>
<keyword evidence="3" id="KW-1003">Cell membrane</keyword>
<keyword evidence="5 7" id="KW-1133">Transmembrane helix</keyword>
<comment type="similarity">
    <text evidence="2">Belongs to the resistance-nodulation-cell division (RND) (TC 2.A.6) family. MmpL subfamily.</text>
</comment>
<gene>
    <name evidence="9" type="ORF">HF966_06380</name>
</gene>